<dbReference type="InterPro" id="IPR013784">
    <property type="entry name" value="Carb-bd-like_fold"/>
</dbReference>
<dbReference type="SUPFAM" id="SSF49464">
    <property type="entry name" value="Carboxypeptidase regulatory domain-like"/>
    <property type="match status" value="1"/>
</dbReference>
<keyword evidence="5 10" id="KW-0732">Signal</keyword>
<keyword evidence="6" id="KW-0572">Peptidoglycan-anchor</keyword>
<sequence length="650" mass="64956">MKRAAAGLLVALLTVGALALGAPASAATGTPWADWSAMTGSGGAYAGSVQIASPELKAEYTSDSRAGSVGVVSGASVWLSAATDVGAKYGSSRDQQYLNLRPRADSPTAPSETTYSFSRPTPTSNWTFVLGDIDADQVRITAIGPGGNTLTAAELGFRGGFNYCAPGLAGKPSCTGDAADVPRWDAATTTLIGNAAATDTSGAAAWFEPNAPISSLTFTFTRRAGFPVYQTWFAAITRTISGTVTDTSAGGPSSGTVVRLIGADGAALGETTTSTDGTYSFPDVLATDGYRVVITPPTGKTSDEPARAVDVTSADGTADFTVRDIVPVPVSGTARDQRGTPIAGATVTLDGGRSVVTGADGSFLIDDLPVGTHAVTITVPDGYALVSSPSPFTVADNDETPITGRDFVLQQLPSLSGVVRAAGSGVGGVVVTADGPGGAMQTVTAADGSYSFPRLPSGDYVITVRAPEGSVVSGPASRSETVIALDVTGVDFALARFGSVAGVVSDDGGAPHAGATVTVSGPGAPVTLTTADDGSYALGDLAPGDYTITVTVPDGYTGAAPLRRTFVITDAGELIEGQDFVLTPAMVTPTPTPTPTPTSTPTSSPSPAPVGTDAGALPATGAEPLPGLGVALMLLLAGAISVIVARRRRA</sequence>
<keyword evidence="9" id="KW-0472">Membrane</keyword>
<dbReference type="GO" id="GO:0004180">
    <property type="term" value="F:carboxypeptidase activity"/>
    <property type="evidence" value="ECO:0007669"/>
    <property type="project" value="UniProtKB-KW"/>
</dbReference>
<reference evidence="13" key="1">
    <citation type="submission" date="2016-10" db="EMBL/GenBank/DDBJ databases">
        <authorList>
            <person name="Varghese N."/>
            <person name="Submissions S."/>
        </authorList>
    </citation>
    <scope>NUCLEOTIDE SEQUENCE [LARGE SCALE GENOMIC DNA]</scope>
    <source>
        <strain evidence="13">CL127</strain>
    </source>
</reference>
<dbReference type="AlphaFoldDB" id="A0A1I6GCC8"/>
<dbReference type="Gene3D" id="2.60.40.1120">
    <property type="entry name" value="Carboxypeptidase-like, regulatory domain"/>
    <property type="match status" value="3"/>
</dbReference>
<evidence type="ECO:0000313" key="13">
    <source>
        <dbReference type="Proteomes" id="UP000198877"/>
    </source>
</evidence>
<organism evidence="12 13">
    <name type="scientific">Microbacterium azadirachtae</name>
    <dbReference type="NCBI Taxonomy" id="582680"/>
    <lineage>
        <taxon>Bacteria</taxon>
        <taxon>Bacillati</taxon>
        <taxon>Actinomycetota</taxon>
        <taxon>Actinomycetes</taxon>
        <taxon>Micrococcales</taxon>
        <taxon>Microbacteriaceae</taxon>
        <taxon>Microbacterium</taxon>
    </lineage>
</organism>
<dbReference type="Proteomes" id="UP000198877">
    <property type="component" value="Unassembled WGS sequence"/>
</dbReference>
<keyword evidence="9" id="KW-0812">Transmembrane</keyword>
<dbReference type="RefSeq" id="WP_091735614.1">
    <property type="nucleotide sequence ID" value="NZ_FOYR01000001.1"/>
</dbReference>
<dbReference type="PANTHER" id="PTHR23303">
    <property type="entry name" value="CARBOXYPEPTIDASE REGULATORY REGION-CONTAINING"/>
    <property type="match status" value="1"/>
</dbReference>
<dbReference type="EMBL" id="FOYR01000001">
    <property type="protein sequence ID" value="SFR39836.1"/>
    <property type="molecule type" value="Genomic_DNA"/>
</dbReference>
<dbReference type="EC" id="3.2.1.1" evidence="2"/>
<gene>
    <name evidence="12" type="ORF">SAMN04488591_1012</name>
</gene>
<keyword evidence="3" id="KW-0134">Cell wall</keyword>
<evidence type="ECO:0000256" key="8">
    <source>
        <dbReference type="SAM" id="MobiDB-lite"/>
    </source>
</evidence>
<evidence type="ECO:0000256" key="1">
    <source>
        <dbReference type="ARBA" id="ARBA00000548"/>
    </source>
</evidence>
<dbReference type="InterPro" id="IPR019931">
    <property type="entry name" value="LPXTG_anchor"/>
</dbReference>
<dbReference type="Gene3D" id="2.60.40.10">
    <property type="entry name" value="Immunoglobulins"/>
    <property type="match status" value="1"/>
</dbReference>
<evidence type="ECO:0000256" key="4">
    <source>
        <dbReference type="ARBA" id="ARBA00022525"/>
    </source>
</evidence>
<dbReference type="InterPro" id="IPR008969">
    <property type="entry name" value="CarboxyPept-like_regulatory"/>
</dbReference>
<feature type="chain" id="PRO_5011676764" description="alpha-amylase" evidence="10">
    <location>
        <begin position="27"/>
        <end position="650"/>
    </location>
</feature>
<keyword evidence="12" id="KW-0378">Hydrolase</keyword>
<evidence type="ECO:0000256" key="7">
    <source>
        <dbReference type="ARBA" id="ARBA00030238"/>
    </source>
</evidence>
<protein>
    <recommendedName>
        <fullName evidence="2">alpha-amylase</fullName>
        <ecNumber evidence="2">3.2.1.1</ecNumber>
    </recommendedName>
    <alternativeName>
        <fullName evidence="7">1,4-alpha-D-glucan glucanohydrolase</fullName>
    </alternativeName>
</protein>
<evidence type="ECO:0000256" key="3">
    <source>
        <dbReference type="ARBA" id="ARBA00022512"/>
    </source>
</evidence>
<feature type="signal peptide" evidence="10">
    <location>
        <begin position="1"/>
        <end position="26"/>
    </location>
</feature>
<dbReference type="SUPFAM" id="SSF49452">
    <property type="entry name" value="Starch-binding domain-like"/>
    <property type="match status" value="3"/>
</dbReference>
<evidence type="ECO:0000256" key="6">
    <source>
        <dbReference type="ARBA" id="ARBA00023088"/>
    </source>
</evidence>
<keyword evidence="9" id="KW-1133">Transmembrane helix</keyword>
<feature type="region of interest" description="Disordered" evidence="8">
    <location>
        <begin position="586"/>
        <end position="618"/>
    </location>
</feature>
<dbReference type="GO" id="GO:0005975">
    <property type="term" value="P:carbohydrate metabolic process"/>
    <property type="evidence" value="ECO:0007669"/>
    <property type="project" value="UniProtKB-ARBA"/>
</dbReference>
<proteinExistence type="predicted"/>
<keyword evidence="12" id="KW-0121">Carboxypeptidase</keyword>
<evidence type="ECO:0000256" key="5">
    <source>
        <dbReference type="ARBA" id="ARBA00022729"/>
    </source>
</evidence>
<accession>A0A1I6GCC8</accession>
<evidence type="ECO:0000259" key="11">
    <source>
        <dbReference type="PROSITE" id="PS50847"/>
    </source>
</evidence>
<evidence type="ECO:0000256" key="9">
    <source>
        <dbReference type="SAM" id="Phobius"/>
    </source>
</evidence>
<keyword evidence="12" id="KW-0645">Protease</keyword>
<dbReference type="Pfam" id="PF13620">
    <property type="entry name" value="CarboxypepD_reg"/>
    <property type="match status" value="3"/>
</dbReference>
<evidence type="ECO:0000313" key="12">
    <source>
        <dbReference type="EMBL" id="SFR39836.1"/>
    </source>
</evidence>
<dbReference type="InterPro" id="IPR051417">
    <property type="entry name" value="SDr/BOS_complex"/>
</dbReference>
<feature type="compositionally biased region" description="Pro residues" evidence="8">
    <location>
        <begin position="590"/>
        <end position="608"/>
    </location>
</feature>
<dbReference type="PROSITE" id="PS50847">
    <property type="entry name" value="GRAM_POS_ANCHORING"/>
    <property type="match status" value="1"/>
</dbReference>
<evidence type="ECO:0000256" key="2">
    <source>
        <dbReference type="ARBA" id="ARBA00012595"/>
    </source>
</evidence>
<feature type="transmembrane region" description="Helical" evidence="9">
    <location>
        <begin position="625"/>
        <end position="645"/>
    </location>
</feature>
<dbReference type="GO" id="GO:0030246">
    <property type="term" value="F:carbohydrate binding"/>
    <property type="evidence" value="ECO:0007669"/>
    <property type="project" value="InterPro"/>
</dbReference>
<feature type="domain" description="Gram-positive cocci surface proteins LPxTG" evidence="11">
    <location>
        <begin position="617"/>
        <end position="650"/>
    </location>
</feature>
<comment type="catalytic activity">
    <reaction evidence="1">
        <text>Endohydrolysis of (1-&gt;4)-alpha-D-glucosidic linkages in polysaccharides containing three or more (1-&gt;4)-alpha-linked D-glucose units.</text>
        <dbReference type="EC" id="3.2.1.1"/>
    </reaction>
</comment>
<dbReference type="InterPro" id="IPR013783">
    <property type="entry name" value="Ig-like_fold"/>
</dbReference>
<dbReference type="GO" id="GO:0004556">
    <property type="term" value="F:alpha-amylase activity"/>
    <property type="evidence" value="ECO:0007669"/>
    <property type="project" value="UniProtKB-EC"/>
</dbReference>
<keyword evidence="4" id="KW-0964">Secreted</keyword>
<name>A0A1I6GCC8_9MICO</name>
<evidence type="ECO:0000256" key="10">
    <source>
        <dbReference type="SAM" id="SignalP"/>
    </source>
</evidence>